<evidence type="ECO:0000256" key="6">
    <source>
        <dbReference type="ARBA" id="ARBA00022840"/>
    </source>
</evidence>
<dbReference type="Pfam" id="PF01288">
    <property type="entry name" value="HPPK"/>
    <property type="match status" value="1"/>
</dbReference>
<proteinExistence type="predicted"/>
<dbReference type="Proteomes" id="UP000623842">
    <property type="component" value="Unassembled WGS sequence"/>
</dbReference>
<evidence type="ECO:0000256" key="4">
    <source>
        <dbReference type="ARBA" id="ARBA00022741"/>
    </source>
</evidence>
<dbReference type="GO" id="GO:0046656">
    <property type="term" value="P:folic acid biosynthetic process"/>
    <property type="evidence" value="ECO:0007669"/>
    <property type="project" value="UniProtKB-KW"/>
</dbReference>
<dbReference type="PANTHER" id="PTHR43071">
    <property type="entry name" value="2-AMINO-4-HYDROXY-6-HYDROXYMETHYLDIHYDROPTERIDINE PYROPHOSPHOKINASE"/>
    <property type="match status" value="1"/>
</dbReference>
<dbReference type="InterPro" id="IPR035907">
    <property type="entry name" value="Hppk_sf"/>
</dbReference>
<keyword evidence="6" id="KW-0067">ATP-binding</keyword>
<evidence type="ECO:0000313" key="9">
    <source>
        <dbReference type="EMBL" id="GHF79954.1"/>
    </source>
</evidence>
<keyword evidence="7" id="KW-0289">Folate biosynthesis</keyword>
<accession>A0A919EHF7</accession>
<evidence type="ECO:0000256" key="7">
    <source>
        <dbReference type="ARBA" id="ARBA00022909"/>
    </source>
</evidence>
<dbReference type="GO" id="GO:0003848">
    <property type="term" value="F:2-amino-4-hydroxy-6-hydroxymethyldihydropteridine diphosphokinase activity"/>
    <property type="evidence" value="ECO:0007669"/>
    <property type="project" value="UniProtKB-EC"/>
</dbReference>
<gene>
    <name evidence="9" type="primary">folK-2</name>
    <name evidence="9" type="ORF">GCM10017161_03980</name>
</gene>
<keyword evidence="5" id="KW-0418">Kinase</keyword>
<protein>
    <recommendedName>
        <fullName evidence="2">2-amino-4-hydroxy-6-hydroxymethyldihydropteridine diphosphokinase</fullName>
        <ecNumber evidence="2">2.7.6.3</ecNumber>
    </recommendedName>
</protein>
<dbReference type="EC" id="2.7.6.3" evidence="2"/>
<dbReference type="CDD" id="cd00483">
    <property type="entry name" value="HPPK"/>
    <property type="match status" value="1"/>
</dbReference>
<organism evidence="9 10">
    <name type="scientific">Thalassotalea marina</name>
    <dbReference type="NCBI Taxonomy" id="1673741"/>
    <lineage>
        <taxon>Bacteria</taxon>
        <taxon>Pseudomonadati</taxon>
        <taxon>Pseudomonadota</taxon>
        <taxon>Gammaproteobacteria</taxon>
        <taxon>Alteromonadales</taxon>
        <taxon>Colwelliaceae</taxon>
        <taxon>Thalassotalea</taxon>
    </lineage>
</organism>
<name>A0A919EHF7_9GAMM</name>
<comment type="pathway">
    <text evidence="1">Cofactor biosynthesis; tetrahydrofolate biosynthesis; 2-amino-4-hydroxy-6-hydroxymethyl-7,8-dihydropteridine diphosphate from 7,8-dihydroneopterin triphosphate: step 4/4.</text>
</comment>
<dbReference type="NCBIfam" id="TIGR01498">
    <property type="entry name" value="folK"/>
    <property type="match status" value="1"/>
</dbReference>
<evidence type="ECO:0000256" key="2">
    <source>
        <dbReference type="ARBA" id="ARBA00013253"/>
    </source>
</evidence>
<keyword evidence="4" id="KW-0547">Nucleotide-binding</keyword>
<dbReference type="SUPFAM" id="SSF55083">
    <property type="entry name" value="6-hydroxymethyl-7,8-dihydropterin pyrophosphokinase, HPPK"/>
    <property type="match status" value="1"/>
</dbReference>
<keyword evidence="3" id="KW-0808">Transferase</keyword>
<dbReference type="InterPro" id="IPR000550">
    <property type="entry name" value="Hppk"/>
</dbReference>
<evidence type="ECO:0000256" key="5">
    <source>
        <dbReference type="ARBA" id="ARBA00022777"/>
    </source>
</evidence>
<evidence type="ECO:0000256" key="1">
    <source>
        <dbReference type="ARBA" id="ARBA00005051"/>
    </source>
</evidence>
<evidence type="ECO:0000259" key="8">
    <source>
        <dbReference type="Pfam" id="PF01288"/>
    </source>
</evidence>
<feature type="domain" description="7,8-dihydro-6-hydroxymethylpterin-pyrophosphokinase" evidence="8">
    <location>
        <begin position="5"/>
        <end position="128"/>
    </location>
</feature>
<evidence type="ECO:0000313" key="10">
    <source>
        <dbReference type="Proteomes" id="UP000623842"/>
    </source>
</evidence>
<comment type="caution">
    <text evidence="9">The sequence shown here is derived from an EMBL/GenBank/DDBJ whole genome shotgun (WGS) entry which is preliminary data.</text>
</comment>
<reference evidence="9" key="1">
    <citation type="journal article" date="2014" name="Int. J. Syst. Evol. Microbiol.">
        <title>Complete genome sequence of Corynebacterium casei LMG S-19264T (=DSM 44701T), isolated from a smear-ripened cheese.</title>
        <authorList>
            <consortium name="US DOE Joint Genome Institute (JGI-PGF)"/>
            <person name="Walter F."/>
            <person name="Albersmeier A."/>
            <person name="Kalinowski J."/>
            <person name="Ruckert C."/>
        </authorList>
    </citation>
    <scope>NUCLEOTIDE SEQUENCE</scope>
    <source>
        <strain evidence="9">KCTC 42731</strain>
    </source>
</reference>
<reference evidence="9" key="2">
    <citation type="submission" date="2020-09" db="EMBL/GenBank/DDBJ databases">
        <authorList>
            <person name="Sun Q."/>
            <person name="Kim S."/>
        </authorList>
    </citation>
    <scope>NUCLEOTIDE SEQUENCE</scope>
    <source>
        <strain evidence="9">KCTC 42731</strain>
    </source>
</reference>
<dbReference type="Gene3D" id="3.30.70.560">
    <property type="entry name" value="7,8-Dihydro-6-hydroxymethylpterin-pyrophosphokinase HPPK"/>
    <property type="match status" value="1"/>
</dbReference>
<dbReference type="GO" id="GO:0005524">
    <property type="term" value="F:ATP binding"/>
    <property type="evidence" value="ECO:0007669"/>
    <property type="project" value="UniProtKB-KW"/>
</dbReference>
<dbReference type="EMBL" id="BNCK01000001">
    <property type="protein sequence ID" value="GHF79954.1"/>
    <property type="molecule type" value="Genomic_DNA"/>
</dbReference>
<dbReference type="GO" id="GO:0016301">
    <property type="term" value="F:kinase activity"/>
    <property type="evidence" value="ECO:0007669"/>
    <property type="project" value="UniProtKB-KW"/>
</dbReference>
<dbReference type="AlphaFoldDB" id="A0A919EHF7"/>
<dbReference type="RefSeq" id="WP_189767032.1">
    <property type="nucleotide sequence ID" value="NZ_BNCK01000001.1"/>
</dbReference>
<evidence type="ECO:0000256" key="3">
    <source>
        <dbReference type="ARBA" id="ARBA00022679"/>
    </source>
</evidence>
<sequence length="170" mass="19039">MATIYLSLGSNVDREASINACLTSLHKAFGSIELSSLFDSSSVGFEGTDFYNMVVKVETTMALEALVVFLREMEYAHGREPDAKKFSPRTIDIDLLLYDDVICDSPAQLPRDEITFNAFVLWPLSELAAEQKHPVNGKTYGDMWAAFDKSSQQLTKIPLTWTVPKEVKHL</sequence>
<dbReference type="PANTHER" id="PTHR43071:SF2">
    <property type="entry name" value="2-AMINO-4-HYDROXY-6-HYDROXYMETHYLDIHYDROPTERIDINE PYROPHOSPHOKINASE"/>
    <property type="match status" value="1"/>
</dbReference>
<keyword evidence="10" id="KW-1185">Reference proteome</keyword>